<evidence type="ECO:0000256" key="6">
    <source>
        <dbReference type="SAM" id="Phobius"/>
    </source>
</evidence>
<keyword evidence="3 6" id="KW-1133">Transmembrane helix</keyword>
<evidence type="ECO:0000313" key="8">
    <source>
        <dbReference type="Proteomes" id="UP001201262"/>
    </source>
</evidence>
<evidence type="ECO:0000313" key="7">
    <source>
        <dbReference type="EMBL" id="KAH8695188.1"/>
    </source>
</evidence>
<evidence type="ECO:0000256" key="3">
    <source>
        <dbReference type="ARBA" id="ARBA00022989"/>
    </source>
</evidence>
<feature type="region of interest" description="Disordered" evidence="5">
    <location>
        <begin position="164"/>
        <end position="189"/>
    </location>
</feature>
<protein>
    <recommendedName>
        <fullName evidence="9">Mid2 domain-containing protein</fullName>
    </recommendedName>
</protein>
<keyword evidence="2 6" id="KW-0812">Transmembrane</keyword>
<dbReference type="GO" id="GO:0071944">
    <property type="term" value="C:cell periphery"/>
    <property type="evidence" value="ECO:0007669"/>
    <property type="project" value="UniProtKB-ARBA"/>
</dbReference>
<evidence type="ECO:0000256" key="2">
    <source>
        <dbReference type="ARBA" id="ARBA00022692"/>
    </source>
</evidence>
<dbReference type="InterPro" id="IPR051694">
    <property type="entry name" value="Immunoregulatory_rcpt-like"/>
</dbReference>
<comment type="caution">
    <text evidence="7">The sequence shown here is derived from an EMBL/GenBank/DDBJ whole genome shotgun (WGS) entry which is preliminary data.</text>
</comment>
<evidence type="ECO:0000256" key="5">
    <source>
        <dbReference type="SAM" id="MobiDB-lite"/>
    </source>
</evidence>
<feature type="region of interest" description="Disordered" evidence="5">
    <location>
        <begin position="75"/>
        <end position="113"/>
    </location>
</feature>
<proteinExistence type="predicted"/>
<dbReference type="AlphaFoldDB" id="A0AAD4PYI0"/>
<dbReference type="PANTHER" id="PTHR15549:SF27">
    <property type="entry name" value="CHITIN-BINDING TYPE-1 DOMAIN-CONTAINING PROTEIN"/>
    <property type="match status" value="1"/>
</dbReference>
<reference evidence="7" key="1">
    <citation type="submission" date="2021-12" db="EMBL/GenBank/DDBJ databases">
        <title>Convergent genome expansion in fungi linked to evolution of root-endophyte symbiosis.</title>
        <authorList>
            <consortium name="DOE Joint Genome Institute"/>
            <person name="Ke Y.-H."/>
            <person name="Bonito G."/>
            <person name="Liao H.-L."/>
            <person name="Looney B."/>
            <person name="Rojas-Flechas A."/>
            <person name="Nash J."/>
            <person name="Hameed K."/>
            <person name="Schadt C."/>
            <person name="Martin F."/>
            <person name="Crous P.W."/>
            <person name="Miettinen O."/>
            <person name="Magnuson J.K."/>
            <person name="Labbe J."/>
            <person name="Jacobson D."/>
            <person name="Doktycz M.J."/>
            <person name="Veneault-Fourrey C."/>
            <person name="Kuo A."/>
            <person name="Mondo S."/>
            <person name="Calhoun S."/>
            <person name="Riley R."/>
            <person name="Ohm R."/>
            <person name="LaButti K."/>
            <person name="Andreopoulos B."/>
            <person name="Pangilinan J."/>
            <person name="Nolan M."/>
            <person name="Tritt A."/>
            <person name="Clum A."/>
            <person name="Lipzen A."/>
            <person name="Daum C."/>
            <person name="Barry K."/>
            <person name="Grigoriev I.V."/>
            <person name="Vilgalys R."/>
        </authorList>
    </citation>
    <scope>NUCLEOTIDE SEQUENCE</scope>
    <source>
        <strain evidence="7">PMI_201</strain>
    </source>
</reference>
<comment type="subcellular location">
    <subcellularLocation>
        <location evidence="1">Membrane</location>
        <topology evidence="1">Single-pass membrane protein</topology>
    </subcellularLocation>
</comment>
<organism evidence="7 8">
    <name type="scientific">Talaromyces proteolyticus</name>
    <dbReference type="NCBI Taxonomy" id="1131652"/>
    <lineage>
        <taxon>Eukaryota</taxon>
        <taxon>Fungi</taxon>
        <taxon>Dikarya</taxon>
        <taxon>Ascomycota</taxon>
        <taxon>Pezizomycotina</taxon>
        <taxon>Eurotiomycetes</taxon>
        <taxon>Eurotiomycetidae</taxon>
        <taxon>Eurotiales</taxon>
        <taxon>Trichocomaceae</taxon>
        <taxon>Talaromyces</taxon>
        <taxon>Talaromyces sect. Bacilispori</taxon>
    </lineage>
</organism>
<dbReference type="PANTHER" id="PTHR15549">
    <property type="entry name" value="PAIRED IMMUNOGLOBULIN-LIKE TYPE 2 RECEPTOR"/>
    <property type="match status" value="1"/>
</dbReference>
<feature type="compositionally biased region" description="Basic and acidic residues" evidence="5">
    <location>
        <begin position="179"/>
        <end position="189"/>
    </location>
</feature>
<gene>
    <name evidence="7" type="ORF">BGW36DRAFT_429071</name>
</gene>
<feature type="transmembrane region" description="Helical" evidence="6">
    <location>
        <begin position="116"/>
        <end position="141"/>
    </location>
</feature>
<dbReference type="GO" id="GO:0016020">
    <property type="term" value="C:membrane"/>
    <property type="evidence" value="ECO:0007669"/>
    <property type="project" value="UniProtKB-SubCell"/>
</dbReference>
<name>A0AAD4PYI0_9EURO</name>
<evidence type="ECO:0000256" key="1">
    <source>
        <dbReference type="ARBA" id="ARBA00004167"/>
    </source>
</evidence>
<sequence length="189" mass="19963">MDFWLVQDTSRGGDSCPLYGSTLCGEIAASVPNNGSLPWVVSQMSMRTSDVYYIVARGDNEGFNSHYINITEASPSTSTATSLPGPTSTLSPSQTFQAVATPSSSPSSQASTSQPVGAIVDGVVGGVAGVGIIAVLSFLLYGEKKKQKQASGYQGVYVLTPYSEPMEDPWKPEVQAPHPEMDDTSRCRS</sequence>
<accession>A0AAD4PYI0</accession>
<evidence type="ECO:0008006" key="9">
    <source>
        <dbReference type="Google" id="ProtNLM"/>
    </source>
</evidence>
<keyword evidence="4 6" id="KW-0472">Membrane</keyword>
<dbReference type="GeneID" id="70250926"/>
<evidence type="ECO:0000256" key="4">
    <source>
        <dbReference type="ARBA" id="ARBA00023136"/>
    </source>
</evidence>
<dbReference type="Proteomes" id="UP001201262">
    <property type="component" value="Unassembled WGS sequence"/>
</dbReference>
<keyword evidence="8" id="KW-1185">Reference proteome</keyword>
<dbReference type="EMBL" id="JAJTJA010000008">
    <property type="protein sequence ID" value="KAH8695188.1"/>
    <property type="molecule type" value="Genomic_DNA"/>
</dbReference>
<dbReference type="RefSeq" id="XP_046070330.1">
    <property type="nucleotide sequence ID" value="XM_046220639.1"/>
</dbReference>